<dbReference type="GO" id="GO:1990644">
    <property type="term" value="F:microtubule site clamp"/>
    <property type="evidence" value="ECO:0007669"/>
    <property type="project" value="TreeGrafter"/>
</dbReference>
<dbReference type="InterPro" id="IPR017956">
    <property type="entry name" value="AT_hook_DNA-bd_motif"/>
</dbReference>
<dbReference type="InterPro" id="IPR040349">
    <property type="entry name" value="Csm1/Pcs1"/>
</dbReference>
<dbReference type="Proteomes" id="UP001151516">
    <property type="component" value="Unassembled WGS sequence"/>
</dbReference>
<dbReference type="PANTHER" id="PTHR28006:SF1">
    <property type="entry name" value="MONOPOLIN COMPLEX SUBUNIT CSM1"/>
    <property type="match status" value="1"/>
</dbReference>
<evidence type="ECO:0000259" key="2">
    <source>
        <dbReference type="Pfam" id="PF12539"/>
    </source>
</evidence>
<dbReference type="SMART" id="SM00384">
    <property type="entry name" value="AT_hook"/>
    <property type="match status" value="3"/>
</dbReference>
<name>A0A9W8GRP3_9FUNG</name>
<feature type="domain" description="Monopolin complex subunit Csm1/Pcs1 C-terminal" evidence="2">
    <location>
        <begin position="447"/>
        <end position="519"/>
    </location>
</feature>
<dbReference type="Pfam" id="PF12539">
    <property type="entry name" value="Csm1"/>
    <property type="match status" value="1"/>
</dbReference>
<proteinExistence type="predicted"/>
<dbReference type="InterPro" id="IPR038608">
    <property type="entry name" value="Csm1/Pcs1_C_sf"/>
</dbReference>
<dbReference type="EMBL" id="JANBTX010000009">
    <property type="protein sequence ID" value="KAJ2690621.1"/>
    <property type="molecule type" value="Genomic_DNA"/>
</dbReference>
<dbReference type="GO" id="GO:0033551">
    <property type="term" value="C:monopolin complex"/>
    <property type="evidence" value="ECO:0007669"/>
    <property type="project" value="InterPro"/>
</dbReference>
<dbReference type="PANTHER" id="PTHR28006">
    <property type="entry name" value="MONOPOLIN COMPLEX SUBUNIT CSM1"/>
    <property type="match status" value="1"/>
</dbReference>
<dbReference type="GO" id="GO:0034506">
    <property type="term" value="C:chromosome, centromeric core domain"/>
    <property type="evidence" value="ECO:0007669"/>
    <property type="project" value="TreeGrafter"/>
</dbReference>
<dbReference type="GO" id="GO:0045144">
    <property type="term" value="P:meiotic sister chromatid segregation"/>
    <property type="evidence" value="ECO:0007669"/>
    <property type="project" value="TreeGrafter"/>
</dbReference>
<evidence type="ECO:0000313" key="4">
    <source>
        <dbReference type="Proteomes" id="UP001151516"/>
    </source>
</evidence>
<evidence type="ECO:0000256" key="1">
    <source>
        <dbReference type="SAM" id="MobiDB-lite"/>
    </source>
</evidence>
<keyword evidence="4" id="KW-1185">Reference proteome</keyword>
<gene>
    <name evidence="3" type="ORF">IWW39_000562</name>
</gene>
<feature type="compositionally biased region" description="Basic and acidic residues" evidence="1">
    <location>
        <begin position="141"/>
        <end position="151"/>
    </location>
</feature>
<evidence type="ECO:0000313" key="3">
    <source>
        <dbReference type="EMBL" id="KAJ2690621.1"/>
    </source>
</evidence>
<feature type="compositionally biased region" description="Low complexity" evidence="1">
    <location>
        <begin position="33"/>
        <end position="42"/>
    </location>
</feature>
<protein>
    <recommendedName>
        <fullName evidence="2">Monopolin complex subunit Csm1/Pcs1 C-terminal domain-containing protein</fullName>
    </recommendedName>
</protein>
<feature type="compositionally biased region" description="Polar residues" evidence="1">
    <location>
        <begin position="171"/>
        <end position="189"/>
    </location>
</feature>
<dbReference type="CDD" id="cd23787">
    <property type="entry name" value="RWD_CSM1"/>
    <property type="match status" value="1"/>
</dbReference>
<feature type="region of interest" description="Disordered" evidence="1">
    <location>
        <begin position="537"/>
        <end position="558"/>
    </location>
</feature>
<feature type="compositionally biased region" description="Basic and acidic residues" evidence="1">
    <location>
        <begin position="374"/>
        <end position="384"/>
    </location>
</feature>
<feature type="region of interest" description="Disordered" evidence="1">
    <location>
        <begin position="1"/>
        <end position="325"/>
    </location>
</feature>
<dbReference type="PRINTS" id="PR00929">
    <property type="entry name" value="ATHOOK"/>
</dbReference>
<sequence>MPPRKSTKAVAASVPDNNVTPRKRGRPAKGDAAKTTQQAAAAKAKRAPVDESDSENHMTTPTRRSQPAPPDTLGITRRTRPTIAAATASPITRSSPRSKAPPANSKPATTAATAAAAKTKDKAKTTRGRGRPPKAVAQSEAVDHSDNEAESKFANTIRIPTPDSDDYDLPDQTTVLDTPSKKPSNTSPLLFTRLRPPPKITIVENSDIESPKPKRGRKRKSDADELPSTPTKQPDAIQRPPAKRGRPRKSQAPEQDQDDEPDAVSGDRPGSTTPVRTSAAPPRHEVYVDIVSPTKFERNRARISMARQAETQPSSSEPVDESAKWRKKYEDLCVLRQSQPERDYDELKRSSQERFDAADALIEKLRNEISAITRKAEAEAERKRPTTNGAGAESRAKELERQVVVLEQQIEALTQDVLSKDETIERLEKHQKLIETSTDYNLRESLKLMQEMSGLAIKDVVPEDDGVSYLCQQTGPNATVSYKLTVSDEYPDEFQYTPSDSPSMPATLPDYLQDNISFDKSSAPMFYWRMCDHLHQHSEDGSASGQAQPEDSQPSHST</sequence>
<dbReference type="GO" id="GO:0005730">
    <property type="term" value="C:nucleolus"/>
    <property type="evidence" value="ECO:0007669"/>
    <property type="project" value="TreeGrafter"/>
</dbReference>
<accession>A0A9W8GRP3</accession>
<reference evidence="3" key="1">
    <citation type="submission" date="2022-07" db="EMBL/GenBank/DDBJ databases">
        <title>Phylogenomic reconstructions and comparative analyses of Kickxellomycotina fungi.</title>
        <authorList>
            <person name="Reynolds N.K."/>
            <person name="Stajich J.E."/>
            <person name="Barry K."/>
            <person name="Grigoriev I.V."/>
            <person name="Crous P."/>
            <person name="Smith M.E."/>
        </authorList>
    </citation>
    <scope>NUCLEOTIDE SEQUENCE</scope>
    <source>
        <strain evidence="3">CBS 109367</strain>
    </source>
</reference>
<feature type="compositionally biased region" description="Polar residues" evidence="1">
    <location>
        <begin position="541"/>
        <end position="558"/>
    </location>
</feature>
<dbReference type="OrthoDB" id="2431049at2759"/>
<feature type="region of interest" description="Disordered" evidence="1">
    <location>
        <begin position="374"/>
        <end position="395"/>
    </location>
</feature>
<dbReference type="GO" id="GO:0003677">
    <property type="term" value="F:DNA binding"/>
    <property type="evidence" value="ECO:0007669"/>
    <property type="project" value="InterPro"/>
</dbReference>
<dbReference type="InterPro" id="IPR020981">
    <property type="entry name" value="Csm1/Pcs1_C"/>
</dbReference>
<dbReference type="AlphaFoldDB" id="A0A9W8GRP3"/>
<feature type="compositionally biased region" description="Low complexity" evidence="1">
    <location>
        <begin position="81"/>
        <end position="117"/>
    </location>
</feature>
<dbReference type="GO" id="GO:0072686">
    <property type="term" value="C:mitotic spindle"/>
    <property type="evidence" value="ECO:0007669"/>
    <property type="project" value="TreeGrafter"/>
</dbReference>
<dbReference type="Gene3D" id="3.90.1150.80">
    <property type="match status" value="1"/>
</dbReference>
<dbReference type="GO" id="GO:0051315">
    <property type="term" value="P:attachment of mitotic spindle microtubules to kinetochore"/>
    <property type="evidence" value="ECO:0007669"/>
    <property type="project" value="TreeGrafter"/>
</dbReference>
<comment type="caution">
    <text evidence="3">The sequence shown here is derived from an EMBL/GenBank/DDBJ whole genome shotgun (WGS) entry which is preliminary data.</text>
</comment>
<organism evidence="3 4">
    <name type="scientific">Coemansia spiralis</name>
    <dbReference type="NCBI Taxonomy" id="417178"/>
    <lineage>
        <taxon>Eukaryota</taxon>
        <taxon>Fungi</taxon>
        <taxon>Fungi incertae sedis</taxon>
        <taxon>Zoopagomycota</taxon>
        <taxon>Kickxellomycotina</taxon>
        <taxon>Kickxellomycetes</taxon>
        <taxon>Kickxellales</taxon>
        <taxon>Kickxellaceae</taxon>
        <taxon>Coemansia</taxon>
    </lineage>
</organism>